<accession>A0A3M6QV38</accession>
<evidence type="ECO:0000256" key="1">
    <source>
        <dbReference type="ARBA" id="ARBA00004141"/>
    </source>
</evidence>
<keyword evidence="4 6" id="KW-1133">Transmembrane helix</keyword>
<dbReference type="PANTHER" id="PTHR43495:SF5">
    <property type="entry name" value="GAMMA-AMINOBUTYRIC ACID PERMEASE"/>
    <property type="match status" value="1"/>
</dbReference>
<comment type="caution">
    <text evidence="8">The sequence shown here is derived from an EMBL/GenBank/DDBJ whole genome shotgun (WGS) entry which is preliminary data.</text>
</comment>
<dbReference type="Gene3D" id="1.20.1740.10">
    <property type="entry name" value="Amino acid/polyamine transporter I"/>
    <property type="match status" value="1"/>
</dbReference>
<evidence type="ECO:0000313" key="9">
    <source>
        <dbReference type="Proteomes" id="UP000278006"/>
    </source>
</evidence>
<feature type="transmembrane region" description="Helical" evidence="6">
    <location>
        <begin position="206"/>
        <end position="226"/>
    </location>
</feature>
<reference evidence="8 9" key="1">
    <citation type="submission" date="2018-10" db="EMBL/GenBank/DDBJ databases">
        <title>Draft genome of Cortibacter populi DSM10536.</title>
        <authorList>
            <person name="Bernier A.-M."/>
            <person name="Bernard K."/>
        </authorList>
    </citation>
    <scope>NUCLEOTIDE SEQUENCE [LARGE SCALE GENOMIC DNA]</scope>
    <source>
        <strain evidence="8 9">DSM 105136</strain>
    </source>
</reference>
<dbReference type="GO" id="GO:0055085">
    <property type="term" value="P:transmembrane transport"/>
    <property type="evidence" value="ECO:0007669"/>
    <property type="project" value="InterPro"/>
</dbReference>
<proteinExistence type="predicted"/>
<dbReference type="RefSeq" id="WP_122227479.1">
    <property type="nucleotide sequence ID" value="NZ_RDQO01000002.1"/>
</dbReference>
<protein>
    <submittedName>
        <fullName evidence="8">Amino acid permease</fullName>
    </submittedName>
</protein>
<feature type="transmembrane region" description="Helical" evidence="6">
    <location>
        <begin position="52"/>
        <end position="71"/>
    </location>
</feature>
<keyword evidence="3 6" id="KW-0812">Transmembrane</keyword>
<dbReference type="Pfam" id="PF00324">
    <property type="entry name" value="AA_permease"/>
    <property type="match status" value="1"/>
</dbReference>
<dbReference type="GO" id="GO:0016020">
    <property type="term" value="C:membrane"/>
    <property type="evidence" value="ECO:0007669"/>
    <property type="project" value="UniProtKB-SubCell"/>
</dbReference>
<dbReference type="EMBL" id="RDQO01000002">
    <property type="protein sequence ID" value="RMX06887.1"/>
    <property type="molecule type" value="Genomic_DNA"/>
</dbReference>
<organism evidence="8 9">
    <name type="scientific">Corticibacter populi</name>
    <dbReference type="NCBI Taxonomy" id="1550736"/>
    <lineage>
        <taxon>Bacteria</taxon>
        <taxon>Pseudomonadati</taxon>
        <taxon>Pseudomonadota</taxon>
        <taxon>Betaproteobacteria</taxon>
        <taxon>Burkholderiales</taxon>
        <taxon>Comamonadaceae</taxon>
        <taxon>Corticibacter</taxon>
    </lineage>
</organism>
<feature type="transmembrane region" description="Helical" evidence="6">
    <location>
        <begin position="413"/>
        <end position="435"/>
    </location>
</feature>
<feature type="transmembrane region" description="Helical" evidence="6">
    <location>
        <begin position="25"/>
        <end position="46"/>
    </location>
</feature>
<evidence type="ECO:0000259" key="7">
    <source>
        <dbReference type="Pfam" id="PF00324"/>
    </source>
</evidence>
<dbReference type="FunFam" id="1.20.1740.10:FF:000001">
    <property type="entry name" value="Amino acid permease"/>
    <property type="match status" value="1"/>
</dbReference>
<feature type="transmembrane region" description="Helical" evidence="6">
    <location>
        <begin position="161"/>
        <end position="186"/>
    </location>
</feature>
<feature type="transmembrane region" description="Helical" evidence="6">
    <location>
        <begin position="441"/>
        <end position="461"/>
    </location>
</feature>
<keyword evidence="9" id="KW-1185">Reference proteome</keyword>
<comment type="subcellular location">
    <subcellularLocation>
        <location evidence="1">Membrane</location>
        <topology evidence="1">Multi-pass membrane protein</topology>
    </subcellularLocation>
</comment>
<dbReference type="OrthoDB" id="5442866at2"/>
<gene>
    <name evidence="8" type="ORF">D8I35_07390</name>
</gene>
<dbReference type="AlphaFoldDB" id="A0A3M6QV38"/>
<feature type="transmembrane region" description="Helical" evidence="6">
    <location>
        <begin position="343"/>
        <end position="362"/>
    </location>
</feature>
<dbReference type="PROSITE" id="PS00218">
    <property type="entry name" value="AMINO_ACID_PERMEASE_1"/>
    <property type="match status" value="1"/>
</dbReference>
<feature type="transmembrane region" description="Helical" evidence="6">
    <location>
        <begin position="247"/>
        <end position="268"/>
    </location>
</feature>
<evidence type="ECO:0000256" key="2">
    <source>
        <dbReference type="ARBA" id="ARBA00022448"/>
    </source>
</evidence>
<feature type="transmembrane region" description="Helical" evidence="6">
    <location>
        <begin position="295"/>
        <end position="316"/>
    </location>
</feature>
<evidence type="ECO:0000313" key="8">
    <source>
        <dbReference type="EMBL" id="RMX06887.1"/>
    </source>
</evidence>
<feature type="transmembrane region" description="Helical" evidence="6">
    <location>
        <begin position="374"/>
        <end position="392"/>
    </location>
</feature>
<evidence type="ECO:0000256" key="5">
    <source>
        <dbReference type="ARBA" id="ARBA00023136"/>
    </source>
</evidence>
<dbReference type="PIRSF" id="PIRSF006060">
    <property type="entry name" value="AA_transporter"/>
    <property type="match status" value="1"/>
</dbReference>
<dbReference type="PANTHER" id="PTHR43495">
    <property type="entry name" value="GABA PERMEASE"/>
    <property type="match status" value="1"/>
</dbReference>
<dbReference type="InterPro" id="IPR004840">
    <property type="entry name" value="Amino_acid_permease_CS"/>
</dbReference>
<evidence type="ECO:0000256" key="3">
    <source>
        <dbReference type="ARBA" id="ARBA00022692"/>
    </source>
</evidence>
<name>A0A3M6QV38_9BURK</name>
<evidence type="ECO:0000256" key="6">
    <source>
        <dbReference type="SAM" id="Phobius"/>
    </source>
</evidence>
<feature type="domain" description="Amino acid permease/ SLC12A" evidence="7">
    <location>
        <begin position="24"/>
        <end position="459"/>
    </location>
</feature>
<evidence type="ECO:0000256" key="4">
    <source>
        <dbReference type="ARBA" id="ARBA00022989"/>
    </source>
</evidence>
<dbReference type="GO" id="GO:0006865">
    <property type="term" value="P:amino acid transport"/>
    <property type="evidence" value="ECO:0007669"/>
    <property type="project" value="InterPro"/>
</dbReference>
<keyword evidence="2" id="KW-0813">Transport</keyword>
<keyword evidence="5 6" id="KW-0472">Membrane</keyword>
<dbReference type="InterPro" id="IPR004841">
    <property type="entry name" value="AA-permease/SLC12A_dom"/>
</dbReference>
<feature type="transmembrane region" description="Helical" evidence="6">
    <location>
        <begin position="126"/>
        <end position="149"/>
    </location>
</feature>
<feature type="transmembrane region" description="Helical" evidence="6">
    <location>
        <begin position="92"/>
        <end position="114"/>
    </location>
</feature>
<dbReference type="Proteomes" id="UP000278006">
    <property type="component" value="Unassembled WGS sequence"/>
</dbReference>
<sequence>MQTDTTPSAADGHNQLSSALKTRHLTMMSIAGVIGAALFVGSGSVIAQAGPATILAYLAGGILVILIMRMLGEMATSSPDTGSFSTYAEKAIGRWAGFTIGWLYWWFWTLLMAWEAYVAGLILHDWFPAIGINAFTAIVTGLLIIVNFLQVRSYGEFEFWFALIKVVAIACFIALGVLAVLNLWPWGESRGIANLTAHGGFMPNGIESVAVALLGVMFAFLGAEIVTIAASEAKNPAEQIVRATNSVVWRICLFYIGSIFLIVCLVPWNDPLLGQSGYGSYRRTLELLGIPGAQWVMNFVVLTSVSSCFISAHYTCSRMLYSLARRGDAPAFLQQTRANGTPVYAVIASCAVAVLIAILNFFESLRPKDILDLLMNTTGMIALLVYLVVAFSQLKMRRKLEAQGREIRLKMWLFPWLTYATIVFIIASLVVMLFVDQYRPIVLSTGAAALVVVIAGIVVHLREARRQRHAANRTDSAGSADIDATVTVQKA</sequence>